<evidence type="ECO:0000313" key="2">
    <source>
        <dbReference type="EMBL" id="NEM98225.1"/>
    </source>
</evidence>
<dbReference type="InterPro" id="IPR031325">
    <property type="entry name" value="RHS_repeat"/>
</dbReference>
<protein>
    <recommendedName>
        <fullName evidence="4">YD repeat-containing protein</fullName>
    </recommendedName>
</protein>
<feature type="signal peptide" evidence="1">
    <location>
        <begin position="1"/>
        <end position="21"/>
    </location>
</feature>
<dbReference type="Proteomes" id="UP000474777">
    <property type="component" value="Unassembled WGS sequence"/>
</dbReference>
<dbReference type="EMBL" id="JAAGWD010000004">
    <property type="protein sequence ID" value="NEM98225.1"/>
    <property type="molecule type" value="Genomic_DNA"/>
</dbReference>
<organism evidence="2 3">
    <name type="scientific">Pontibacter burrus</name>
    <dbReference type="NCBI Taxonomy" id="2704466"/>
    <lineage>
        <taxon>Bacteria</taxon>
        <taxon>Pseudomonadati</taxon>
        <taxon>Bacteroidota</taxon>
        <taxon>Cytophagia</taxon>
        <taxon>Cytophagales</taxon>
        <taxon>Hymenobacteraceae</taxon>
        <taxon>Pontibacter</taxon>
    </lineage>
</organism>
<sequence length="264" mass="30303">MKIFIRRAAFFLLTAALCLQGCDGDDPPNPNPTISPDPVDIPYPNQTGCLLKSIIRDDVRELHFFYDKQAYINSTTENDMVVFSQLQTVFKYDDSRKITRQEYYYDYHPDPSITHTLYQYKDGLISLAEHYLGDDRVVYTENFTYDELNRLIRISDTKGNSKSFTYDERGNVIETIQTIESEELRIVYADYDDKLTPLSSATGYHNLYSPGKNNPGSSATYQNGDLVKETTYTYAYNDKNLPTRITENSSDGTTEVTIITYQCS</sequence>
<accession>A0A6B3LT98</accession>
<dbReference type="Pfam" id="PF05593">
    <property type="entry name" value="RHS_repeat"/>
    <property type="match status" value="1"/>
</dbReference>
<proteinExistence type="predicted"/>
<evidence type="ECO:0000256" key="1">
    <source>
        <dbReference type="SAM" id="SignalP"/>
    </source>
</evidence>
<dbReference type="InterPro" id="IPR006530">
    <property type="entry name" value="YD"/>
</dbReference>
<gene>
    <name evidence="2" type="ORF">GXP69_11000</name>
</gene>
<dbReference type="RefSeq" id="WP_163915112.1">
    <property type="nucleotide sequence ID" value="NZ_JAAGWD010000004.1"/>
</dbReference>
<keyword evidence="1" id="KW-0732">Signal</keyword>
<reference evidence="2 3" key="1">
    <citation type="submission" date="2020-02" db="EMBL/GenBank/DDBJ databases">
        <authorList>
            <person name="Kim M.K."/>
        </authorList>
    </citation>
    <scope>NUCLEOTIDE SEQUENCE [LARGE SCALE GENOMIC DNA]</scope>
    <source>
        <strain evidence="2 3">BT327</strain>
    </source>
</reference>
<feature type="chain" id="PRO_5025399981" description="YD repeat-containing protein" evidence="1">
    <location>
        <begin position="22"/>
        <end position="264"/>
    </location>
</feature>
<dbReference type="AlphaFoldDB" id="A0A6B3LT98"/>
<evidence type="ECO:0000313" key="3">
    <source>
        <dbReference type="Proteomes" id="UP000474777"/>
    </source>
</evidence>
<name>A0A6B3LT98_9BACT</name>
<dbReference type="NCBIfam" id="TIGR01643">
    <property type="entry name" value="YD_repeat_2x"/>
    <property type="match status" value="1"/>
</dbReference>
<comment type="caution">
    <text evidence="2">The sequence shown here is derived from an EMBL/GenBank/DDBJ whole genome shotgun (WGS) entry which is preliminary data.</text>
</comment>
<keyword evidence="3" id="KW-1185">Reference proteome</keyword>
<evidence type="ECO:0008006" key="4">
    <source>
        <dbReference type="Google" id="ProtNLM"/>
    </source>
</evidence>
<dbReference type="Gene3D" id="2.180.10.10">
    <property type="entry name" value="RHS repeat-associated core"/>
    <property type="match status" value="1"/>
</dbReference>